<name>A0A9W5X5B6_9BACI</name>
<keyword evidence="5" id="KW-1185">Reference proteome</keyword>
<protein>
    <recommendedName>
        <fullName evidence="6">DUF4352 domain-containing protein</fullName>
    </recommendedName>
</protein>
<evidence type="ECO:0000313" key="5">
    <source>
        <dbReference type="Proteomes" id="UP000621492"/>
    </source>
</evidence>
<evidence type="ECO:0000256" key="1">
    <source>
        <dbReference type="ARBA" id="ARBA00022729"/>
    </source>
</evidence>
<feature type="region of interest" description="Disordered" evidence="2">
    <location>
        <begin position="24"/>
        <end position="67"/>
    </location>
</feature>
<reference evidence="4" key="1">
    <citation type="journal article" date="2014" name="Int. J. Syst. Evol. Microbiol.">
        <title>Complete genome sequence of Corynebacterium casei LMG S-19264T (=DSM 44701T), isolated from a smear-ripened cheese.</title>
        <authorList>
            <consortium name="US DOE Joint Genome Institute (JGI-PGF)"/>
            <person name="Walter F."/>
            <person name="Albersmeier A."/>
            <person name="Kalinowski J."/>
            <person name="Ruckert C."/>
        </authorList>
    </citation>
    <scope>NUCLEOTIDE SEQUENCE</scope>
    <source>
        <strain evidence="4">CGMCC 1.15454</strain>
    </source>
</reference>
<evidence type="ECO:0008006" key="6">
    <source>
        <dbReference type="Google" id="ProtNLM"/>
    </source>
</evidence>
<accession>A0A9W5X5B6</accession>
<evidence type="ECO:0000256" key="3">
    <source>
        <dbReference type="SAM" id="SignalP"/>
    </source>
</evidence>
<dbReference type="EMBL" id="BMJD01000012">
    <property type="protein sequence ID" value="GGB41354.1"/>
    <property type="molecule type" value="Genomic_DNA"/>
</dbReference>
<dbReference type="Proteomes" id="UP000621492">
    <property type="component" value="Unassembled WGS sequence"/>
</dbReference>
<evidence type="ECO:0000313" key="4">
    <source>
        <dbReference type="EMBL" id="GGB41354.1"/>
    </source>
</evidence>
<dbReference type="Gene3D" id="2.60.40.1240">
    <property type="match status" value="1"/>
</dbReference>
<dbReference type="AlphaFoldDB" id="A0A9W5X5B6"/>
<comment type="caution">
    <text evidence="4">The sequence shown here is derived from an EMBL/GenBank/DDBJ whole genome shotgun (WGS) entry which is preliminary data.</text>
</comment>
<dbReference type="RefSeq" id="WP_188724990.1">
    <property type="nucleotide sequence ID" value="NZ_BMJD01000012.1"/>
</dbReference>
<proteinExistence type="predicted"/>
<dbReference type="PROSITE" id="PS51257">
    <property type="entry name" value="PROKAR_LIPOPROTEIN"/>
    <property type="match status" value="1"/>
</dbReference>
<dbReference type="InterPro" id="IPR029050">
    <property type="entry name" value="Immunoprotect_excell_Ig-like"/>
</dbReference>
<evidence type="ECO:0000256" key="2">
    <source>
        <dbReference type="SAM" id="MobiDB-lite"/>
    </source>
</evidence>
<feature type="signal peptide" evidence="3">
    <location>
        <begin position="1"/>
        <end position="20"/>
    </location>
</feature>
<reference evidence="4" key="2">
    <citation type="submission" date="2020-09" db="EMBL/GenBank/DDBJ databases">
        <authorList>
            <person name="Sun Q."/>
            <person name="Zhou Y."/>
        </authorList>
    </citation>
    <scope>NUCLEOTIDE SEQUENCE</scope>
    <source>
        <strain evidence="4">CGMCC 1.15454</strain>
    </source>
</reference>
<feature type="chain" id="PRO_5040930566" description="DUF4352 domain-containing protein" evidence="3">
    <location>
        <begin position="21"/>
        <end position="255"/>
    </location>
</feature>
<organism evidence="4 5">
    <name type="scientific">Lentibacillus populi</name>
    <dbReference type="NCBI Taxonomy" id="1827502"/>
    <lineage>
        <taxon>Bacteria</taxon>
        <taxon>Bacillati</taxon>
        <taxon>Bacillota</taxon>
        <taxon>Bacilli</taxon>
        <taxon>Bacillales</taxon>
        <taxon>Bacillaceae</taxon>
        <taxon>Lentibacillus</taxon>
    </lineage>
</organism>
<gene>
    <name evidence="4" type="ORF">GCM10011409_18590</name>
</gene>
<feature type="compositionally biased region" description="Basic and acidic residues" evidence="2">
    <location>
        <begin position="43"/>
        <end position="67"/>
    </location>
</feature>
<keyword evidence="1 3" id="KW-0732">Signal</keyword>
<sequence length="255" mass="28320">MKKTLGVAFAFLIVFLAACGSNDTSTNVSEGDQENAENETVNNEDKSSAGIQETKKEKENKQKEYDQKTGEGYVEGLGYVKTLGVGYSDEVGIDGTDSPLKPLEFGSMELTINHMEIAEIQPNADNEVLFDGRDKAKVIIVDMKAENKSDEDIEFYPDGSILVTDTGLQLEDSDVFLGEEVGGEFYGKVKKEGMATWILDDDVEKINSVKMIIDPAWNMDQSIEEPQIGEEKRIEFDILNQKDAYKKDKKGGMEQ</sequence>